<organism evidence="1 2">
    <name type="scientific">Klebsiella pneumoniae</name>
    <dbReference type="NCBI Taxonomy" id="573"/>
    <lineage>
        <taxon>Bacteria</taxon>
        <taxon>Pseudomonadati</taxon>
        <taxon>Pseudomonadota</taxon>
        <taxon>Gammaproteobacteria</taxon>
        <taxon>Enterobacterales</taxon>
        <taxon>Enterobacteriaceae</taxon>
        <taxon>Klebsiella/Raoultella group</taxon>
        <taxon>Klebsiella</taxon>
        <taxon>Klebsiella pneumoniae complex</taxon>
    </lineage>
</organism>
<dbReference type="EMBL" id="RCZY01000002">
    <property type="protein sequence ID" value="RRE43989.1"/>
    <property type="molecule type" value="Genomic_DNA"/>
</dbReference>
<name>A0A3P2EHS4_KLEPN</name>
<reference evidence="1 2" key="1">
    <citation type="journal article" date="2019" name="Antimicrob. Agents Chemother.">
        <title>Applying Rapid Whole Genome Sequencing to Predict Phenotypic Antimicrobial Susceptibility Testing Results Among Carbapenem-Resistant Klebsiella pneumoniae Clinical Isolates.</title>
        <authorList>
            <person name="Tamma P.D."/>
            <person name="Fan Y."/>
            <person name="Bergman Y."/>
            <person name="Pertea G."/>
            <person name="Kazmi A."/>
            <person name="Lewis S."/>
            <person name="Carroll K.C."/>
            <person name="Schatz M.C."/>
            <person name="Timp W."/>
            <person name="Simner P.J."/>
        </authorList>
    </citation>
    <scope>NUCLEOTIDE SEQUENCE [LARGE SCALE GENOMIC DNA]</scope>
    <source>
        <strain evidence="1 2">KLPN_33</strain>
    </source>
</reference>
<dbReference type="AlphaFoldDB" id="A0A3P2EHS4"/>
<evidence type="ECO:0000313" key="2">
    <source>
        <dbReference type="Proteomes" id="UP000272440"/>
    </source>
</evidence>
<proteinExistence type="predicted"/>
<dbReference type="Proteomes" id="UP000272440">
    <property type="component" value="Unassembled WGS sequence"/>
</dbReference>
<sequence>MAASETIYGVHENQSVKRSGQAGGAVRASKLNVQINLKNQNFLSLGMLMCATWRHRQVPNLLLFYSTCTINTYRLVP</sequence>
<comment type="caution">
    <text evidence="1">The sequence shown here is derived from an EMBL/GenBank/DDBJ whole genome shotgun (WGS) entry which is preliminary data.</text>
</comment>
<gene>
    <name evidence="1" type="ORF">EAO28_23290</name>
</gene>
<accession>A0A3P2EHS4</accession>
<protein>
    <submittedName>
        <fullName evidence="1">Uncharacterized protein</fullName>
    </submittedName>
</protein>
<evidence type="ECO:0000313" key="1">
    <source>
        <dbReference type="EMBL" id="RRE43989.1"/>
    </source>
</evidence>